<proteinExistence type="predicted"/>
<dbReference type="GeneID" id="33941104"/>
<sequence>MKTAIKVALCTAFIMAGSVPALAAENGHQHAQPAAADQVQTPQVTTRGEVKAIDLQSNKITISHPAIPELDWPAMTMRFTFDEASQVAGVKAGDRVSFSFVQQGAISRLTAIHAI</sequence>
<dbReference type="InterPro" id="IPR042230">
    <property type="entry name" value="CusF_sf"/>
</dbReference>
<protein>
    <submittedName>
        <fullName evidence="2">Cation efflux system protein CusF</fullName>
    </submittedName>
</protein>
<evidence type="ECO:0000313" key="3">
    <source>
        <dbReference type="Proteomes" id="UP000028681"/>
    </source>
</evidence>
<gene>
    <name evidence="2" type="primary">cusF</name>
    <name evidence="2" type="ORF">ETEE_3712</name>
</gene>
<name>A0A076LXH0_9GAMM</name>
<dbReference type="InterPro" id="IPR021647">
    <property type="entry name" value="CusF_Ec"/>
</dbReference>
<dbReference type="EMBL" id="CP006664">
    <property type="protein sequence ID" value="AIJ10124.1"/>
    <property type="molecule type" value="Genomic_DNA"/>
</dbReference>
<dbReference type="Gene3D" id="2.40.50.320">
    <property type="entry name" value="Copper binding periplasmic protein CusF"/>
    <property type="match status" value="1"/>
</dbReference>
<evidence type="ECO:0000256" key="1">
    <source>
        <dbReference type="SAM" id="SignalP"/>
    </source>
</evidence>
<keyword evidence="1" id="KW-0732">Signal</keyword>
<dbReference type="AlphaFoldDB" id="A0A076LXH0"/>
<reference evidence="2 3" key="1">
    <citation type="journal article" date="2012" name="PLoS ONE">
        <title>Edwardsiella comparative phylogenomics reveal the new intra/inter-species taxonomic relationships, virulence evolution and niche adaptation mechanisms.</title>
        <authorList>
            <person name="Yang M."/>
            <person name="Lv Y."/>
            <person name="Xiao J."/>
            <person name="Wu H."/>
            <person name="Zheng H."/>
            <person name="Liu Q."/>
            <person name="Zhang Y."/>
            <person name="Wang Q."/>
        </authorList>
    </citation>
    <scope>NUCLEOTIDE SEQUENCE [LARGE SCALE GENOMIC DNA]</scope>
    <source>
        <strain evidence="3">080813</strain>
    </source>
</reference>
<dbReference type="HOGENOM" id="CLU_140852_2_1_6"/>
<feature type="signal peptide" evidence="1">
    <location>
        <begin position="1"/>
        <end position="23"/>
    </location>
</feature>
<feature type="chain" id="PRO_5001714782" evidence="1">
    <location>
        <begin position="24"/>
        <end position="115"/>
    </location>
</feature>
<dbReference type="KEGG" id="ete:ETEE_3712"/>
<dbReference type="Pfam" id="PF11604">
    <property type="entry name" value="CusF_Ec"/>
    <property type="match status" value="1"/>
</dbReference>
<organism evidence="2 3">
    <name type="scientific">Edwardsiella anguillarum ET080813</name>
    <dbReference type="NCBI Taxonomy" id="667120"/>
    <lineage>
        <taxon>Bacteria</taxon>
        <taxon>Pseudomonadati</taxon>
        <taxon>Pseudomonadota</taxon>
        <taxon>Gammaproteobacteria</taxon>
        <taxon>Enterobacterales</taxon>
        <taxon>Hafniaceae</taxon>
        <taxon>Edwardsiella</taxon>
    </lineage>
</organism>
<dbReference type="Proteomes" id="UP000028681">
    <property type="component" value="Chromosome"/>
</dbReference>
<accession>A0A076LXH0</accession>
<evidence type="ECO:0000313" key="2">
    <source>
        <dbReference type="EMBL" id="AIJ10124.1"/>
    </source>
</evidence>
<dbReference type="RefSeq" id="WP_034163479.1">
    <property type="nucleotide sequence ID" value="NZ_CP006664.1"/>
</dbReference>